<evidence type="ECO:0000259" key="2">
    <source>
        <dbReference type="SMART" id="SM00906"/>
    </source>
</evidence>
<comment type="caution">
    <text evidence="3">The sequence shown here is derived from an EMBL/GenBank/DDBJ whole genome shotgun (WGS) entry which is preliminary data.</text>
</comment>
<dbReference type="InterPro" id="IPR007219">
    <property type="entry name" value="XnlR_reg_dom"/>
</dbReference>
<dbReference type="AlphaFoldDB" id="A0A7C8MTI7"/>
<keyword evidence="1" id="KW-0539">Nucleus</keyword>
<dbReference type="GO" id="GO:0003677">
    <property type="term" value="F:DNA binding"/>
    <property type="evidence" value="ECO:0007669"/>
    <property type="project" value="InterPro"/>
</dbReference>
<accession>A0A7C8MTI7</accession>
<proteinExistence type="predicted"/>
<dbReference type="InterPro" id="IPR050987">
    <property type="entry name" value="AtrR-like"/>
</dbReference>
<dbReference type="SMART" id="SM00906">
    <property type="entry name" value="Fungal_trans"/>
    <property type="match status" value="1"/>
</dbReference>
<dbReference type="CDD" id="cd12148">
    <property type="entry name" value="fungal_TF_MHR"/>
    <property type="match status" value="1"/>
</dbReference>
<keyword evidence="4" id="KW-1185">Reference proteome</keyword>
<dbReference type="GO" id="GO:0006351">
    <property type="term" value="P:DNA-templated transcription"/>
    <property type="evidence" value="ECO:0007669"/>
    <property type="project" value="InterPro"/>
</dbReference>
<evidence type="ECO:0000313" key="4">
    <source>
        <dbReference type="Proteomes" id="UP000481858"/>
    </source>
</evidence>
<dbReference type="GO" id="GO:0003700">
    <property type="term" value="F:DNA-binding transcription factor activity"/>
    <property type="evidence" value="ECO:0007669"/>
    <property type="project" value="InterPro"/>
</dbReference>
<dbReference type="Proteomes" id="UP000481858">
    <property type="component" value="Unassembled WGS sequence"/>
</dbReference>
<name>A0A7C8MTI7_9PEZI</name>
<organism evidence="3 4">
    <name type="scientific">Xylaria multiplex</name>
    <dbReference type="NCBI Taxonomy" id="323545"/>
    <lineage>
        <taxon>Eukaryota</taxon>
        <taxon>Fungi</taxon>
        <taxon>Dikarya</taxon>
        <taxon>Ascomycota</taxon>
        <taxon>Pezizomycotina</taxon>
        <taxon>Sordariomycetes</taxon>
        <taxon>Xylariomycetidae</taxon>
        <taxon>Xylariales</taxon>
        <taxon>Xylariaceae</taxon>
        <taxon>Xylaria</taxon>
    </lineage>
</organism>
<reference evidence="3 4" key="1">
    <citation type="submission" date="2019-12" db="EMBL/GenBank/DDBJ databases">
        <title>Draft genome sequence of the ascomycete Xylaria multiplex DSM 110363.</title>
        <authorList>
            <person name="Buettner E."/>
            <person name="Kellner H."/>
        </authorList>
    </citation>
    <scope>NUCLEOTIDE SEQUENCE [LARGE SCALE GENOMIC DNA]</scope>
    <source>
        <strain evidence="3 4">DSM 110363</strain>
    </source>
</reference>
<dbReference type="OrthoDB" id="103819at2759"/>
<evidence type="ECO:0000256" key="1">
    <source>
        <dbReference type="ARBA" id="ARBA00023242"/>
    </source>
</evidence>
<feature type="domain" description="Xylanolytic transcriptional activator regulatory" evidence="2">
    <location>
        <begin position="331"/>
        <end position="401"/>
    </location>
</feature>
<dbReference type="PANTHER" id="PTHR46910">
    <property type="entry name" value="TRANSCRIPTION FACTOR PDR1"/>
    <property type="match status" value="1"/>
</dbReference>
<dbReference type="Pfam" id="PF04082">
    <property type="entry name" value="Fungal_trans"/>
    <property type="match status" value="1"/>
</dbReference>
<sequence>MESRGDPVNAGPSRRLAIPRRSASISFSRVDVRANTGLVSGVIEDLPALIVLRRSYTYASFKSFRFRLQYADLPPRLLSGQKIDEIAEGLKSIKTLLESSHVAVGQESGGNSLLHVLNPSRKDYLVLSESTVHPPNELAKWDHSAQVIDFVKTVAKDRASREDYGTEENDVLYSLERLAWALEESNVLRDLSFADTRDAKLQDYRSMPPVEDTTLVLRWAKEHKMFFRIESLSRILPLENFTEICRKVYFAVDDYSQFDFILANASLSYIFSEHIAVTGKIEYQDHCRRCRQNAQVALSHLPLLLPATLDAVAALTFGASYAVESSKATLAWTYISNAATLCYTLGLNRLVNSGQHDQETRVNLFWMVVLLEKSLSLRLGRPSNLRDVELTTPLPSDPNLKRCSQTSIIQGKIYDQLYSLAGLAKLDPERGVYAQLLESELREIINESKIAFQSSLLAPGAEQDKMRDVYFKIELVKQLSLLTLILRAIPAPKGWPSTIRHDCATAAREALDMHQQCMVAIKDNKNDQFMTNRYLHWGILHTPFVPFSVLFTQIVQLSDDTDLFYLDRFSESLSLGDSAAESITHPARLYRLLCQAARLYIKQDILPVYHGSETNSADPWSVFDFTSFENEAGDRVDTSGLDHDQRLSQWFYGNQQLMSLLDDNVMF</sequence>
<dbReference type="EMBL" id="WUBL01000121">
    <property type="protein sequence ID" value="KAF2965254.1"/>
    <property type="molecule type" value="Genomic_DNA"/>
</dbReference>
<dbReference type="GO" id="GO:0008270">
    <property type="term" value="F:zinc ion binding"/>
    <property type="evidence" value="ECO:0007669"/>
    <property type="project" value="InterPro"/>
</dbReference>
<dbReference type="InParanoid" id="A0A7C8MTI7"/>
<protein>
    <recommendedName>
        <fullName evidence="2">Xylanolytic transcriptional activator regulatory domain-containing protein</fullName>
    </recommendedName>
</protein>
<dbReference type="PANTHER" id="PTHR46910:SF5">
    <property type="entry name" value="ZN(II)2CYS6 TRANSCRIPTION FACTOR (EUROFUNG)"/>
    <property type="match status" value="1"/>
</dbReference>
<evidence type="ECO:0000313" key="3">
    <source>
        <dbReference type="EMBL" id="KAF2965254.1"/>
    </source>
</evidence>
<gene>
    <name evidence="3" type="ORF">GQX73_g8332</name>
</gene>